<sequence>MNAILATTGAMPLTMSSREIAELTGKDLSHVNRDIRTMLDALRDDPELDHVREDKDARGYTTAFHLGRELTYTLLSGYSLPLRRRVVARWQELEAQAAPAVPRTMAQALRLAADQAEQIELQRAQLEEAAPKVEYVDRYVAANGAKGFRQVAKLLRANEHEFRAFLQEERVMYRLGGEWTAYQSHIDAGRFVVRSGVATATEHAFNTTKFTPKGVEWVAGLWGRHQARKAQGAASQ</sequence>
<accession>A0ABY9AKB3</accession>
<keyword evidence="3" id="KW-1185">Reference proteome</keyword>
<organism evidence="2 3">
    <name type="scientific">Paracidovorax citrulli</name>
    <name type="common">Acidovorax citrulli</name>
    <dbReference type="NCBI Taxonomy" id="80869"/>
    <lineage>
        <taxon>Bacteria</taxon>
        <taxon>Pseudomonadati</taxon>
        <taxon>Pseudomonadota</taxon>
        <taxon>Betaproteobacteria</taxon>
        <taxon>Burkholderiales</taxon>
        <taxon>Comamonadaceae</taxon>
        <taxon>Paracidovorax</taxon>
    </lineage>
</organism>
<dbReference type="GeneID" id="79793269"/>
<evidence type="ECO:0000259" key="1">
    <source>
        <dbReference type="Pfam" id="PF03374"/>
    </source>
</evidence>
<feature type="domain" description="Antirepressor protein C-terminal" evidence="1">
    <location>
        <begin position="124"/>
        <end position="223"/>
    </location>
</feature>
<evidence type="ECO:0000313" key="2">
    <source>
        <dbReference type="EMBL" id="WIY47385.1"/>
    </source>
</evidence>
<evidence type="ECO:0000313" key="3">
    <source>
        <dbReference type="Proteomes" id="UP001242732"/>
    </source>
</evidence>
<proteinExistence type="predicted"/>
<gene>
    <name evidence="2" type="ORF">QRO08_16275</name>
</gene>
<dbReference type="RefSeq" id="WP_011794825.1">
    <property type="nucleotide sequence ID" value="NZ_CP023687.1"/>
</dbReference>
<name>A0ABY9AKB3_PARCI</name>
<dbReference type="Proteomes" id="UP001242732">
    <property type="component" value="Chromosome"/>
</dbReference>
<dbReference type="Pfam" id="PF03374">
    <property type="entry name" value="ANT"/>
    <property type="match status" value="1"/>
</dbReference>
<reference evidence="2 3" key="1">
    <citation type="submission" date="2023-06" db="EMBL/GenBank/DDBJ databases">
        <authorList>
            <person name="Ham H."/>
            <person name="Park D.S."/>
        </authorList>
    </citation>
    <scope>NUCLEOTIDE SEQUENCE [LARGE SCALE GENOMIC DNA]</scope>
    <source>
        <strain evidence="2 3">KACC 17005</strain>
    </source>
</reference>
<protein>
    <submittedName>
        <fullName evidence="2">Phage regulatory protein/antirepressor Ant</fullName>
    </submittedName>
</protein>
<dbReference type="EMBL" id="CP127363">
    <property type="protein sequence ID" value="WIY47385.1"/>
    <property type="molecule type" value="Genomic_DNA"/>
</dbReference>
<dbReference type="InterPro" id="IPR005039">
    <property type="entry name" value="Ant_C"/>
</dbReference>